<dbReference type="InterPro" id="IPR036291">
    <property type="entry name" value="NAD(P)-bd_dom_sf"/>
</dbReference>
<dbReference type="Proteomes" id="UP001139011">
    <property type="component" value="Unassembled WGS sequence"/>
</dbReference>
<comment type="similarity">
    <text evidence="1">Belongs to the short-chain dehydrogenases/reductases (SDR) family.</text>
</comment>
<dbReference type="PANTHER" id="PTHR43639:SF1">
    <property type="entry name" value="SHORT-CHAIN DEHYDROGENASE_REDUCTASE FAMILY PROTEIN"/>
    <property type="match status" value="1"/>
</dbReference>
<dbReference type="EMBL" id="JAIWJX010000002">
    <property type="protein sequence ID" value="MCK6257373.1"/>
    <property type="molecule type" value="Genomic_DNA"/>
</dbReference>
<dbReference type="PROSITE" id="PS00061">
    <property type="entry name" value="ADH_SHORT"/>
    <property type="match status" value="1"/>
</dbReference>
<dbReference type="PRINTS" id="PR00081">
    <property type="entry name" value="GDHRDH"/>
</dbReference>
<dbReference type="AlphaFoldDB" id="A0A9X1XB73"/>
<evidence type="ECO:0000256" key="2">
    <source>
        <dbReference type="ARBA" id="ARBA00023002"/>
    </source>
</evidence>
<reference evidence="3" key="1">
    <citation type="submission" date="2021-09" db="EMBL/GenBank/DDBJ databases">
        <title>Genome analysis of Fictibacillus sp. KIGAM418 isolated from marine sediment.</title>
        <authorList>
            <person name="Seo M.-J."/>
            <person name="Cho E.-S."/>
            <person name="Hwang C.Y."/>
        </authorList>
    </citation>
    <scope>NUCLEOTIDE SEQUENCE</scope>
    <source>
        <strain evidence="3">KIGAM418</strain>
    </source>
</reference>
<organism evidence="3 4">
    <name type="scientific">Fictibacillus marinisediminis</name>
    <dbReference type="NCBI Taxonomy" id="2878389"/>
    <lineage>
        <taxon>Bacteria</taxon>
        <taxon>Bacillati</taxon>
        <taxon>Bacillota</taxon>
        <taxon>Bacilli</taxon>
        <taxon>Bacillales</taxon>
        <taxon>Fictibacillaceae</taxon>
        <taxon>Fictibacillus</taxon>
    </lineage>
</organism>
<accession>A0A9X1XB73</accession>
<dbReference type="PRINTS" id="PR00080">
    <property type="entry name" value="SDRFAMILY"/>
</dbReference>
<keyword evidence="4" id="KW-1185">Reference proteome</keyword>
<dbReference type="InterPro" id="IPR002347">
    <property type="entry name" value="SDR_fam"/>
</dbReference>
<dbReference type="FunFam" id="3.40.50.720:FF:000084">
    <property type="entry name" value="Short-chain dehydrogenase reductase"/>
    <property type="match status" value="1"/>
</dbReference>
<comment type="caution">
    <text evidence="3">The sequence shown here is derived from an EMBL/GenBank/DDBJ whole genome shotgun (WGS) entry which is preliminary data.</text>
</comment>
<dbReference type="GO" id="GO:0016491">
    <property type="term" value="F:oxidoreductase activity"/>
    <property type="evidence" value="ECO:0007669"/>
    <property type="project" value="UniProtKB-KW"/>
</dbReference>
<protein>
    <submittedName>
        <fullName evidence="3">SDR family oxidoreductase</fullName>
    </submittedName>
</protein>
<dbReference type="RefSeq" id="WP_248252875.1">
    <property type="nucleotide sequence ID" value="NZ_JAIWJX010000002.1"/>
</dbReference>
<dbReference type="Gene3D" id="3.40.50.720">
    <property type="entry name" value="NAD(P)-binding Rossmann-like Domain"/>
    <property type="match status" value="1"/>
</dbReference>
<name>A0A9X1XB73_9BACL</name>
<evidence type="ECO:0000313" key="3">
    <source>
        <dbReference type="EMBL" id="MCK6257373.1"/>
    </source>
</evidence>
<dbReference type="InterPro" id="IPR020904">
    <property type="entry name" value="Sc_DH/Rdtase_CS"/>
</dbReference>
<dbReference type="NCBIfam" id="NF005559">
    <property type="entry name" value="PRK07231.1"/>
    <property type="match status" value="1"/>
</dbReference>
<sequence>MTAGLLEGKTAIITGAGSGMGKAAAKVFAAQGAKVVLADLNRDAANLTAEEIGQAGEVLVVQTDVGDDESVQYLIKEAVDKYKNLDVLLNCAGVPQFFTPIEEMSISEWDKIMNVNAKSIFLTTRHLVPHMKKMRKGSIINIASIAGIRARPGLNAYCASKGAAIMLTKALALELAPYKIRVNAINPGPAETPMLGKFLPGDEEKVEEDKKKIFLDSVPLGTLIQPEDIAEAALYLASDLAKAVTGEIMNVDGGRGI</sequence>
<dbReference type="GO" id="GO:0008206">
    <property type="term" value="P:bile acid metabolic process"/>
    <property type="evidence" value="ECO:0007669"/>
    <property type="project" value="UniProtKB-ARBA"/>
</dbReference>
<proteinExistence type="inferred from homology"/>
<evidence type="ECO:0000313" key="4">
    <source>
        <dbReference type="Proteomes" id="UP001139011"/>
    </source>
</evidence>
<evidence type="ECO:0000256" key="1">
    <source>
        <dbReference type="ARBA" id="ARBA00006484"/>
    </source>
</evidence>
<keyword evidence="2" id="KW-0560">Oxidoreductase</keyword>
<gene>
    <name evidence="3" type="ORF">LCY76_12290</name>
</gene>
<dbReference type="Pfam" id="PF13561">
    <property type="entry name" value="adh_short_C2"/>
    <property type="match status" value="1"/>
</dbReference>
<dbReference type="SUPFAM" id="SSF51735">
    <property type="entry name" value="NAD(P)-binding Rossmann-fold domains"/>
    <property type="match status" value="1"/>
</dbReference>
<dbReference type="PANTHER" id="PTHR43639">
    <property type="entry name" value="OXIDOREDUCTASE, SHORT-CHAIN DEHYDROGENASE/REDUCTASE FAMILY (AFU_ORTHOLOGUE AFUA_5G02870)"/>
    <property type="match status" value="1"/>
</dbReference>